<evidence type="ECO:0000256" key="3">
    <source>
        <dbReference type="ARBA" id="ARBA00022692"/>
    </source>
</evidence>
<evidence type="ECO:0000256" key="6">
    <source>
        <dbReference type="ARBA" id="ARBA00023002"/>
    </source>
</evidence>
<name>A0ABP1S3G5_9HEXA</name>
<dbReference type="Pfam" id="PF24858">
    <property type="entry name" value="AGMP_C"/>
    <property type="match status" value="1"/>
</dbReference>
<proteinExistence type="inferred from homology"/>
<comment type="catalytic activity">
    <reaction evidence="13">
        <text>1-O-(1,2-saturated-alkyl)-sn-glycerol + (6R)-L-erythro-5,6,7,8-tetrahydrobiopterin + O2 = a 1-(1-hydroxyalkyl)-sn-glycerol + (6R)-L-erythro-6,7-dihydrobiopterin + H2O</text>
        <dbReference type="Rhea" id="RHEA:36255"/>
        <dbReference type="ChEBI" id="CHEBI:15377"/>
        <dbReference type="ChEBI" id="CHEBI:15379"/>
        <dbReference type="ChEBI" id="CHEBI:43120"/>
        <dbReference type="ChEBI" id="CHEBI:59560"/>
        <dbReference type="ChEBI" id="CHEBI:73418"/>
        <dbReference type="ChEBI" id="CHEBI:83957"/>
        <dbReference type="EC" id="1.14.16.5"/>
    </reaction>
</comment>
<comment type="cofactor">
    <cofactor evidence="1">
        <name>Fe cation</name>
        <dbReference type="ChEBI" id="CHEBI:24875"/>
    </cofactor>
</comment>
<protein>
    <recommendedName>
        <fullName evidence="12">Alkylglycerol monooxygenase</fullName>
        <ecNumber evidence="11">1.14.16.5</ecNumber>
    </recommendedName>
</protein>
<sequence length="486" mass="55946">MDLSWENCSVSSPSTIARNVGKLFYVVPPEGNTFQSVQDVPYYFSEMFPLFIGLVIAEYVALAMKGEGPRLTESLNSLSHGIISETFKILLMGVETSIYVYVHNHFRLIDLEWDNPITWYAALLTVDFAYYWAHRASHEINFLWAQHQIHHSAEDFNIAVAVRHPLTHNWINSFFYLPLAFVIPPPQCLAHQQLNLLYQGWIHTSLVGTLGPLELIFNTPTHHKVHHGCNLYALDKNYGGFLIIWDRIFGTFQDLLPEEELVFGVVFQHESHNPLWQMWYRFPALWQWAKMQKTWGDSFRALFCGPSWIPGAPRLGRDEDKVNVTPRPKFTVLLPKWLQGYILVHFFAVIVCFQKFALQKGSFDELTVAMTVAYLLVTLTSIGLLSEGNPYGSYFELARCTIFLYLSTSEDYFLQGALRLYFLPSMIVWIIYLLHQVMICYKAELKQQAFGLGTKLNAQYEVPTSKIYNGKSNFCLVENTAVMKTS</sequence>
<organism evidence="17 18">
    <name type="scientific">Orchesella dallaii</name>
    <dbReference type="NCBI Taxonomy" id="48710"/>
    <lineage>
        <taxon>Eukaryota</taxon>
        <taxon>Metazoa</taxon>
        <taxon>Ecdysozoa</taxon>
        <taxon>Arthropoda</taxon>
        <taxon>Hexapoda</taxon>
        <taxon>Collembola</taxon>
        <taxon>Entomobryomorpha</taxon>
        <taxon>Entomobryoidea</taxon>
        <taxon>Orchesellidae</taxon>
        <taxon>Orchesellinae</taxon>
        <taxon>Orchesella</taxon>
    </lineage>
</organism>
<evidence type="ECO:0000256" key="10">
    <source>
        <dbReference type="ARBA" id="ARBA00038190"/>
    </source>
</evidence>
<evidence type="ECO:0000256" key="12">
    <source>
        <dbReference type="ARBA" id="ARBA00040992"/>
    </source>
</evidence>
<keyword evidence="7" id="KW-0408">Iron</keyword>
<evidence type="ECO:0000256" key="4">
    <source>
        <dbReference type="ARBA" id="ARBA00022824"/>
    </source>
</evidence>
<evidence type="ECO:0000256" key="14">
    <source>
        <dbReference type="SAM" id="Phobius"/>
    </source>
</evidence>
<dbReference type="EMBL" id="CAXLJM020000151">
    <property type="protein sequence ID" value="CAL8143206.1"/>
    <property type="molecule type" value="Genomic_DNA"/>
</dbReference>
<comment type="similarity">
    <text evidence="10">Belongs to the sterol desaturase family. TMEM195 subfamily.</text>
</comment>
<evidence type="ECO:0000256" key="13">
    <source>
        <dbReference type="ARBA" id="ARBA00047556"/>
    </source>
</evidence>
<gene>
    <name evidence="17" type="ORF">ODALV1_LOCUS29351</name>
</gene>
<evidence type="ECO:0000256" key="8">
    <source>
        <dbReference type="ARBA" id="ARBA00023098"/>
    </source>
</evidence>
<keyword evidence="6" id="KW-0560">Oxidoreductase</keyword>
<evidence type="ECO:0000256" key="2">
    <source>
        <dbReference type="ARBA" id="ARBA00004477"/>
    </source>
</evidence>
<evidence type="ECO:0000256" key="7">
    <source>
        <dbReference type="ARBA" id="ARBA00023004"/>
    </source>
</evidence>
<comment type="subcellular location">
    <subcellularLocation>
        <location evidence="2">Endoplasmic reticulum membrane</location>
        <topology evidence="2">Multi-pass membrane protein</topology>
    </subcellularLocation>
</comment>
<evidence type="ECO:0000313" key="18">
    <source>
        <dbReference type="Proteomes" id="UP001642540"/>
    </source>
</evidence>
<dbReference type="InterPro" id="IPR006694">
    <property type="entry name" value="Fatty_acid_hydroxylase"/>
</dbReference>
<dbReference type="Pfam" id="PF04116">
    <property type="entry name" value="FA_hydroxylase"/>
    <property type="match status" value="1"/>
</dbReference>
<feature type="domain" description="Fatty acid hydroxylase" evidence="15">
    <location>
        <begin position="120"/>
        <end position="251"/>
    </location>
</feature>
<feature type="transmembrane region" description="Helical" evidence="14">
    <location>
        <begin position="420"/>
        <end position="441"/>
    </location>
</feature>
<keyword evidence="4" id="KW-0256">Endoplasmic reticulum</keyword>
<evidence type="ECO:0000256" key="1">
    <source>
        <dbReference type="ARBA" id="ARBA00001962"/>
    </source>
</evidence>
<keyword evidence="5 14" id="KW-1133">Transmembrane helix</keyword>
<keyword evidence="18" id="KW-1185">Reference proteome</keyword>
<dbReference type="EC" id="1.14.16.5" evidence="11"/>
<keyword evidence="8" id="KW-0443">Lipid metabolism</keyword>
<evidence type="ECO:0000256" key="5">
    <source>
        <dbReference type="ARBA" id="ARBA00022989"/>
    </source>
</evidence>
<dbReference type="InterPro" id="IPR051689">
    <property type="entry name" value="Sterol_desaturase/TMEM195"/>
</dbReference>
<accession>A0ABP1S3G5</accession>
<comment type="caution">
    <text evidence="17">The sequence shown here is derived from an EMBL/GenBank/DDBJ whole genome shotgun (WGS) entry which is preliminary data.</text>
</comment>
<feature type="domain" description="Alkylglycerol monooxygenase C-terminal" evidence="16">
    <location>
        <begin position="338"/>
        <end position="408"/>
    </location>
</feature>
<feature type="transmembrane region" description="Helical" evidence="14">
    <location>
        <begin position="337"/>
        <end position="356"/>
    </location>
</feature>
<keyword evidence="3 14" id="KW-0812">Transmembrane</keyword>
<evidence type="ECO:0000256" key="9">
    <source>
        <dbReference type="ARBA" id="ARBA00023136"/>
    </source>
</evidence>
<feature type="transmembrane region" description="Helical" evidence="14">
    <location>
        <begin position="368"/>
        <end position="385"/>
    </location>
</feature>
<dbReference type="PANTHER" id="PTHR21624">
    <property type="entry name" value="STEROL DESATURASE-RELATED PROTEIN"/>
    <property type="match status" value="1"/>
</dbReference>
<evidence type="ECO:0000259" key="16">
    <source>
        <dbReference type="Pfam" id="PF24858"/>
    </source>
</evidence>
<evidence type="ECO:0000259" key="15">
    <source>
        <dbReference type="Pfam" id="PF04116"/>
    </source>
</evidence>
<evidence type="ECO:0000256" key="11">
    <source>
        <dbReference type="ARBA" id="ARBA00039026"/>
    </source>
</evidence>
<keyword evidence="9 14" id="KW-0472">Membrane</keyword>
<dbReference type="InterPro" id="IPR056853">
    <property type="entry name" value="AGMP_C"/>
</dbReference>
<reference evidence="17 18" key="1">
    <citation type="submission" date="2024-08" db="EMBL/GenBank/DDBJ databases">
        <authorList>
            <person name="Cucini C."/>
            <person name="Frati F."/>
        </authorList>
    </citation>
    <scope>NUCLEOTIDE SEQUENCE [LARGE SCALE GENOMIC DNA]</scope>
</reference>
<evidence type="ECO:0000313" key="17">
    <source>
        <dbReference type="EMBL" id="CAL8143206.1"/>
    </source>
</evidence>
<dbReference type="Proteomes" id="UP001642540">
    <property type="component" value="Unassembled WGS sequence"/>
</dbReference>
<dbReference type="PANTHER" id="PTHR21624:SF1">
    <property type="entry name" value="ALKYLGLYCEROL MONOOXYGENASE"/>
    <property type="match status" value="1"/>
</dbReference>